<evidence type="ECO:0000313" key="7">
    <source>
        <dbReference type="Proteomes" id="UP000178129"/>
    </source>
</evidence>
<evidence type="ECO:0000256" key="4">
    <source>
        <dbReference type="ARBA" id="ARBA00023136"/>
    </source>
</evidence>
<feature type="transmembrane region" description="Helical" evidence="5">
    <location>
        <begin position="63"/>
        <end position="82"/>
    </location>
</feature>
<comment type="caution">
    <text evidence="6">The sequence shown here is derived from an EMBL/GenBank/DDBJ whole genome shotgun (WGS) entry which is preliminary data.</text>
</comment>
<feature type="transmembrane region" description="Helical" evidence="5">
    <location>
        <begin position="147"/>
        <end position="169"/>
    </location>
</feature>
<evidence type="ECO:0000256" key="2">
    <source>
        <dbReference type="ARBA" id="ARBA00022692"/>
    </source>
</evidence>
<evidence type="ECO:0000256" key="3">
    <source>
        <dbReference type="ARBA" id="ARBA00022989"/>
    </source>
</evidence>
<gene>
    <name evidence="6" type="ORF">RCO7_04562</name>
</gene>
<dbReference type="EMBL" id="FJUW01000002">
    <property type="protein sequence ID" value="CZS88888.1"/>
    <property type="molecule type" value="Genomic_DNA"/>
</dbReference>
<evidence type="ECO:0000313" key="6">
    <source>
        <dbReference type="EMBL" id="CZS88888.1"/>
    </source>
</evidence>
<keyword evidence="4 5" id="KW-0472">Membrane</keyword>
<dbReference type="SMART" id="SM00679">
    <property type="entry name" value="CTNS"/>
    <property type="match status" value="2"/>
</dbReference>
<keyword evidence="2 5" id="KW-0812">Transmembrane</keyword>
<dbReference type="InterPro" id="IPR006603">
    <property type="entry name" value="PQ-loop_rpt"/>
</dbReference>
<dbReference type="InterPro" id="IPR051415">
    <property type="entry name" value="LAAT-1"/>
</dbReference>
<keyword evidence="3 5" id="KW-1133">Transmembrane helix</keyword>
<feature type="transmembrane region" description="Helical" evidence="5">
    <location>
        <begin position="238"/>
        <end position="261"/>
    </location>
</feature>
<feature type="transmembrane region" description="Helical" evidence="5">
    <location>
        <begin position="25"/>
        <end position="43"/>
    </location>
</feature>
<dbReference type="GO" id="GO:0016020">
    <property type="term" value="C:membrane"/>
    <property type="evidence" value="ECO:0007669"/>
    <property type="project" value="UniProtKB-SubCell"/>
</dbReference>
<organism evidence="6 7">
    <name type="scientific">Rhynchosporium graminicola</name>
    <dbReference type="NCBI Taxonomy" id="2792576"/>
    <lineage>
        <taxon>Eukaryota</taxon>
        <taxon>Fungi</taxon>
        <taxon>Dikarya</taxon>
        <taxon>Ascomycota</taxon>
        <taxon>Pezizomycotina</taxon>
        <taxon>Leotiomycetes</taxon>
        <taxon>Helotiales</taxon>
        <taxon>Ploettnerulaceae</taxon>
        <taxon>Rhynchosporium</taxon>
    </lineage>
</organism>
<reference evidence="7" key="1">
    <citation type="submission" date="2016-03" db="EMBL/GenBank/DDBJ databases">
        <authorList>
            <person name="Ploux O."/>
        </authorList>
    </citation>
    <scope>NUCLEOTIDE SEQUENCE [LARGE SCALE GENOMIC DNA]</scope>
    <source>
        <strain evidence="7">UK7</strain>
    </source>
</reference>
<protein>
    <submittedName>
        <fullName evidence="6">Related to PQ loop repeat protein</fullName>
    </submittedName>
</protein>
<feature type="transmembrane region" description="Helical" evidence="5">
    <location>
        <begin position="102"/>
        <end position="126"/>
    </location>
</feature>
<comment type="subcellular location">
    <subcellularLocation>
        <location evidence="1">Membrane</location>
        <topology evidence="1">Multi-pass membrane protein</topology>
    </subcellularLocation>
</comment>
<dbReference type="Proteomes" id="UP000178129">
    <property type="component" value="Unassembled WGS sequence"/>
</dbReference>
<evidence type="ECO:0000256" key="1">
    <source>
        <dbReference type="ARBA" id="ARBA00004141"/>
    </source>
</evidence>
<dbReference type="PANTHER" id="PTHR16201:SF11">
    <property type="entry name" value="PQ-LOOP REPEAT-CONTAINING PROTEIN"/>
    <property type="match status" value="1"/>
</dbReference>
<feature type="transmembrane region" description="Helical" evidence="5">
    <location>
        <begin position="175"/>
        <end position="195"/>
    </location>
</feature>
<dbReference type="AlphaFoldDB" id="A0A1E1JST0"/>
<dbReference type="InParanoid" id="A0A1E1JST0"/>
<accession>A0A1E1JST0</accession>
<dbReference type="Gene3D" id="1.20.1280.290">
    <property type="match status" value="1"/>
</dbReference>
<dbReference type="Pfam" id="PF04193">
    <property type="entry name" value="PQ-loop"/>
    <property type="match status" value="2"/>
</dbReference>
<proteinExistence type="predicted"/>
<sequence length="374" mass="41146">MMEIFNRSFIGQYASRCEKLQVPDYFNLALSILILLGILVSYLPQHYRIISRGTSEGISPWFILLGTTSGTCAFANILVLPASRADVACCKSVSTFECAAGLLGIAQVGVQWFCFSIILLLFLVFFPRGPSLPHNDSEKLFTWRTAVIVALLCLLHGLLVITVSAAFIISRPHHLGTWANSLGIMATVLAGIQYLPQIWMTWRLGHVGSLSIPMMLIQTPGSFVWSASLAARLGVEGWSTWGVFLVTGCLQGCLLVMGICFEIKARRERGTEVEGVNSTQPLASTFEHLANMAQTNVQASTETDDEGGTAVENGYYTIMVGRCQETKWVESSDAQSLHMRLIANCSQVAALCRVTTFSQNYRSKMHPVRKPNNH</sequence>
<name>A0A1E1JST0_9HELO</name>
<dbReference type="PANTHER" id="PTHR16201">
    <property type="entry name" value="SEVEN TRANSMEMBRANE PROTEIN 1-RELATED"/>
    <property type="match status" value="1"/>
</dbReference>
<evidence type="ECO:0000256" key="5">
    <source>
        <dbReference type="SAM" id="Phobius"/>
    </source>
</evidence>
<keyword evidence="7" id="KW-1185">Reference proteome</keyword>